<sequence length="127" mass="14148">MMQHGLMGLVFLLFSTSLIGELRVVDMVVNSYTEECVGEMEGNCLLVQEGDQIGTDDWSLFYYEDSIEGFDYEPGYIYHLKVKKKKIKNPPMDGSSISYRLVRVMSGSVSSTLSASSPGGTPGRRKF</sequence>
<dbReference type="Pfam" id="PF14302">
    <property type="entry name" value="DUF4377"/>
    <property type="match status" value="1"/>
</dbReference>
<proteinExistence type="predicted"/>
<feature type="domain" description="DUF4377" evidence="1">
    <location>
        <begin position="29"/>
        <end position="106"/>
    </location>
</feature>
<dbReference type="STRING" id="143223.SAMN05878281_0412"/>
<reference evidence="3" key="1">
    <citation type="submission" date="2016-11" db="EMBL/GenBank/DDBJ databases">
        <authorList>
            <person name="Varghese N."/>
            <person name="Submissions S."/>
        </authorList>
    </citation>
    <scope>NUCLEOTIDE SEQUENCE [LARGE SCALE GENOMIC DNA]</scope>
    <source>
        <strain evidence="3">ACAM 48</strain>
    </source>
</reference>
<accession>A0A1M7I4X3</accession>
<keyword evidence="3" id="KW-1185">Reference proteome</keyword>
<evidence type="ECO:0000313" key="2">
    <source>
        <dbReference type="EMBL" id="SHM35846.1"/>
    </source>
</evidence>
<evidence type="ECO:0000313" key="3">
    <source>
        <dbReference type="Proteomes" id="UP000190235"/>
    </source>
</evidence>
<dbReference type="RefSeq" id="WP_079733756.1">
    <property type="nucleotide sequence ID" value="NZ_LT670848.1"/>
</dbReference>
<dbReference type="Proteomes" id="UP000190235">
    <property type="component" value="Chromosome I"/>
</dbReference>
<dbReference type="AlphaFoldDB" id="A0A1M7I4X3"/>
<dbReference type="OrthoDB" id="880459at2"/>
<gene>
    <name evidence="2" type="ORF">SAMN05878281_0412</name>
</gene>
<evidence type="ECO:0000259" key="1">
    <source>
        <dbReference type="Pfam" id="PF14302"/>
    </source>
</evidence>
<dbReference type="EMBL" id="LT670848">
    <property type="protein sequence ID" value="SHM35846.1"/>
    <property type="molecule type" value="Genomic_DNA"/>
</dbReference>
<protein>
    <recommendedName>
        <fullName evidence="1">DUF4377 domain-containing protein</fullName>
    </recommendedName>
</protein>
<dbReference type="InterPro" id="IPR025485">
    <property type="entry name" value="DUF4377"/>
</dbReference>
<name>A0A1M7I4X3_9FLAO</name>
<organism evidence="2 3">
    <name type="scientific">Salegentibacter salegens</name>
    <dbReference type="NCBI Taxonomy" id="143223"/>
    <lineage>
        <taxon>Bacteria</taxon>
        <taxon>Pseudomonadati</taxon>
        <taxon>Bacteroidota</taxon>
        <taxon>Flavobacteriia</taxon>
        <taxon>Flavobacteriales</taxon>
        <taxon>Flavobacteriaceae</taxon>
        <taxon>Salegentibacter</taxon>
    </lineage>
</organism>